<feature type="compositionally biased region" description="Basic and acidic residues" evidence="1">
    <location>
        <begin position="311"/>
        <end position="321"/>
    </location>
</feature>
<dbReference type="AlphaFoldDB" id="A0AAW0A743"/>
<name>A0AAW0A743_9AGAR</name>
<evidence type="ECO:0000313" key="3">
    <source>
        <dbReference type="Proteomes" id="UP001362999"/>
    </source>
</evidence>
<feature type="region of interest" description="Disordered" evidence="1">
    <location>
        <begin position="311"/>
        <end position="357"/>
    </location>
</feature>
<sequence>MSHFSRPDWDARLRLATFCLRQLNSLGKVVATYPDSRHTKTTEFSTSPKPIKISGAWFNSAPAMVYGFKMPDKGCRILASKTTFSDKEIVKFWPQKPLFSDNPLVKLPGACQPWDHPKAVLAVQRYTPELPHLKDLTVTMLMGERVAWKRFSGEYTEDGAIAQATDEQMERAQMEKTNDRCESSFGVFRQEAKANPNMSLEVHNARQMFKFNGANRESKLLLARYKKEGAEVQMEKTRKRAAKKQAASDAIDRVVAILTVTELDWHAKYGPPLTPEQAKLIPNKSAQGNRENKVKLWVEAVQRYLEADLPRELRINPRTDPETPDDDEDPAEAVTVEDLGDTDSEKSGYDSEEDYYE</sequence>
<accession>A0AAW0A743</accession>
<comment type="caution">
    <text evidence="2">The sequence shown here is derived from an EMBL/GenBank/DDBJ whole genome shotgun (WGS) entry which is preliminary data.</text>
</comment>
<gene>
    <name evidence="2" type="ORF">R3P38DRAFT_3367678</name>
</gene>
<protein>
    <submittedName>
        <fullName evidence="2">Uncharacterized protein</fullName>
    </submittedName>
</protein>
<evidence type="ECO:0000256" key="1">
    <source>
        <dbReference type="SAM" id="MobiDB-lite"/>
    </source>
</evidence>
<dbReference type="Proteomes" id="UP001362999">
    <property type="component" value="Unassembled WGS sequence"/>
</dbReference>
<organism evidence="2 3">
    <name type="scientific">Favolaschia claudopus</name>
    <dbReference type="NCBI Taxonomy" id="2862362"/>
    <lineage>
        <taxon>Eukaryota</taxon>
        <taxon>Fungi</taxon>
        <taxon>Dikarya</taxon>
        <taxon>Basidiomycota</taxon>
        <taxon>Agaricomycotina</taxon>
        <taxon>Agaricomycetes</taxon>
        <taxon>Agaricomycetidae</taxon>
        <taxon>Agaricales</taxon>
        <taxon>Marasmiineae</taxon>
        <taxon>Mycenaceae</taxon>
        <taxon>Favolaschia</taxon>
    </lineage>
</organism>
<dbReference type="EMBL" id="JAWWNJ010000080">
    <property type="protein sequence ID" value="KAK7002094.1"/>
    <property type="molecule type" value="Genomic_DNA"/>
</dbReference>
<keyword evidence="3" id="KW-1185">Reference proteome</keyword>
<feature type="compositionally biased region" description="Acidic residues" evidence="1">
    <location>
        <begin position="322"/>
        <end position="331"/>
    </location>
</feature>
<proteinExistence type="predicted"/>
<reference evidence="2 3" key="1">
    <citation type="journal article" date="2024" name="J Genomics">
        <title>Draft genome sequencing and assembly of Favolaschia claudopus CIRM-BRFM 2984 isolated from oak limbs.</title>
        <authorList>
            <person name="Navarro D."/>
            <person name="Drula E."/>
            <person name="Chaduli D."/>
            <person name="Cazenave R."/>
            <person name="Ahrendt S."/>
            <person name="Wang J."/>
            <person name="Lipzen A."/>
            <person name="Daum C."/>
            <person name="Barry K."/>
            <person name="Grigoriev I.V."/>
            <person name="Favel A."/>
            <person name="Rosso M.N."/>
            <person name="Martin F."/>
        </authorList>
    </citation>
    <scope>NUCLEOTIDE SEQUENCE [LARGE SCALE GENOMIC DNA]</scope>
    <source>
        <strain evidence="2 3">CIRM-BRFM 2984</strain>
    </source>
</reference>
<evidence type="ECO:0000313" key="2">
    <source>
        <dbReference type="EMBL" id="KAK7002094.1"/>
    </source>
</evidence>